<protein>
    <submittedName>
        <fullName evidence="1">AlNc14C149G7468 protein</fullName>
    </submittedName>
</protein>
<evidence type="ECO:0000313" key="1">
    <source>
        <dbReference type="EMBL" id="CCA22281.1"/>
    </source>
</evidence>
<dbReference type="HOGENOM" id="CLU_2890439_0_0_1"/>
<organism evidence="1">
    <name type="scientific">Albugo laibachii Nc14</name>
    <dbReference type="NCBI Taxonomy" id="890382"/>
    <lineage>
        <taxon>Eukaryota</taxon>
        <taxon>Sar</taxon>
        <taxon>Stramenopiles</taxon>
        <taxon>Oomycota</taxon>
        <taxon>Peronosporomycetes</taxon>
        <taxon>Albuginales</taxon>
        <taxon>Albuginaceae</taxon>
        <taxon>Albugo</taxon>
    </lineage>
</organism>
<reference evidence="1" key="2">
    <citation type="submission" date="2011-02" db="EMBL/GenBank/DDBJ databases">
        <authorList>
            <person name="MacLean D."/>
        </authorList>
    </citation>
    <scope>NUCLEOTIDE SEQUENCE</scope>
</reference>
<dbReference type="AlphaFoldDB" id="F0WLV5"/>
<proteinExistence type="predicted"/>
<accession>F0WLV5</accession>
<dbReference type="EMBL" id="FR824194">
    <property type="protein sequence ID" value="CCA22281.1"/>
    <property type="molecule type" value="Genomic_DNA"/>
</dbReference>
<reference evidence="1" key="1">
    <citation type="journal article" date="2011" name="PLoS Biol.">
        <title>Gene gain and loss during evolution of obligate parasitism in the white rust pathogen of Arabidopsis thaliana.</title>
        <authorList>
            <person name="Kemen E."/>
            <person name="Gardiner A."/>
            <person name="Schultz-Larsen T."/>
            <person name="Kemen A.C."/>
            <person name="Balmuth A.L."/>
            <person name="Robert-Seilaniantz A."/>
            <person name="Bailey K."/>
            <person name="Holub E."/>
            <person name="Studholme D.J."/>
            <person name="Maclean D."/>
            <person name="Jones J.D."/>
        </authorList>
    </citation>
    <scope>NUCLEOTIDE SEQUENCE</scope>
</reference>
<gene>
    <name evidence="1" type="primary">AlNc14C149G7468</name>
    <name evidence="1" type="ORF">ALNC14_084240</name>
</gene>
<name>F0WLV5_9STRA</name>
<sequence>MLWYNIIVFRPTLAFCTRVPVIEIRTLVFLSSWSNQRILVHEIITNEGAKAENSANQNHVETV</sequence>